<dbReference type="Pfam" id="PF04954">
    <property type="entry name" value="SIP"/>
    <property type="match status" value="1"/>
</dbReference>
<sequence>MATATSTARAALPMLLETVTVRRVERLSPSFVRLELGAPALADLGVDGPLLDQRFKLVLPDGDGPLPSFEAADSGWYAAWQALPQAERGHMRTYTIRDIVGEGEDTRLVVDVVLHDEGPDGEHPLGPGARWASRARVGDRAVVLAPRRGVAYGGIEFAPTPGARVLLVGDETAVPAVAGILAGLDADAEGHAFVEVPCAADVQDLPRPAGVELTWLPRDGAPRGVALQREVLACLESPVVPIGQVEVDEVDPDLWETPTYSSSGEVVAEDGGGRAGGPGARRSERAAADRQTVYAWIAGESKVVTGLRRVMVRDLGMDRRQVAFMGYWREGVAMRS</sequence>
<dbReference type="Gene3D" id="2.40.30.10">
    <property type="entry name" value="Translation factors"/>
    <property type="match status" value="1"/>
</dbReference>
<evidence type="ECO:0000259" key="2">
    <source>
        <dbReference type="PROSITE" id="PS51384"/>
    </source>
</evidence>
<dbReference type="InterPro" id="IPR039261">
    <property type="entry name" value="FNR_nucleotide-bd"/>
</dbReference>
<dbReference type="PROSITE" id="PS51384">
    <property type="entry name" value="FAD_FR"/>
    <property type="match status" value="1"/>
</dbReference>
<evidence type="ECO:0000313" key="3">
    <source>
        <dbReference type="EMBL" id="MEQ7846761.1"/>
    </source>
</evidence>
<feature type="region of interest" description="Disordered" evidence="1">
    <location>
        <begin position="259"/>
        <end position="286"/>
    </location>
</feature>
<feature type="domain" description="FAD-binding FR-type" evidence="2">
    <location>
        <begin position="14"/>
        <end position="153"/>
    </location>
</feature>
<dbReference type="PANTHER" id="PTHR30157">
    <property type="entry name" value="FERRIC REDUCTASE, NADPH-DEPENDENT"/>
    <property type="match status" value="1"/>
</dbReference>
<dbReference type="Proteomes" id="UP001482520">
    <property type="component" value="Unassembled WGS sequence"/>
</dbReference>
<dbReference type="Pfam" id="PF08021">
    <property type="entry name" value="FAD_binding_9"/>
    <property type="match status" value="1"/>
</dbReference>
<dbReference type="EMBL" id="JBEGDP010000004">
    <property type="protein sequence ID" value="MEQ7846761.1"/>
    <property type="molecule type" value="Genomic_DNA"/>
</dbReference>
<protein>
    <submittedName>
        <fullName evidence="3">Siderophore-interacting protein</fullName>
    </submittedName>
</protein>
<dbReference type="InterPro" id="IPR039374">
    <property type="entry name" value="SIP_fam"/>
</dbReference>
<keyword evidence="4" id="KW-1185">Reference proteome</keyword>
<dbReference type="RefSeq" id="WP_349804064.1">
    <property type="nucleotide sequence ID" value="NZ_JBEGDP010000004.1"/>
</dbReference>
<name>A0ABV1NW59_9ACTN</name>
<evidence type="ECO:0000256" key="1">
    <source>
        <dbReference type="SAM" id="MobiDB-lite"/>
    </source>
</evidence>
<dbReference type="InterPro" id="IPR017938">
    <property type="entry name" value="Riboflavin_synthase-like_b-brl"/>
</dbReference>
<dbReference type="PANTHER" id="PTHR30157:SF0">
    <property type="entry name" value="NADPH-DEPENDENT FERRIC-CHELATE REDUCTASE"/>
    <property type="match status" value="1"/>
</dbReference>
<accession>A0ABV1NW59</accession>
<comment type="caution">
    <text evidence="3">The sequence shown here is derived from an EMBL/GenBank/DDBJ whole genome shotgun (WGS) entry which is preliminary data.</text>
</comment>
<dbReference type="InterPro" id="IPR013113">
    <property type="entry name" value="SIP_FAD-bd"/>
</dbReference>
<proteinExistence type="predicted"/>
<reference evidence="3 4" key="1">
    <citation type="submission" date="2024-02" db="EMBL/GenBank/DDBJ databases">
        <title>Full genome sequence of Nocardioides kribbensis.</title>
        <authorList>
            <person name="Poletto B.L."/>
            <person name="Silva G."/>
            <person name="Galante D."/>
            <person name="Campos K.R."/>
            <person name="Santos M.B.N."/>
            <person name="Sacchi C.T."/>
        </authorList>
    </citation>
    <scope>NUCLEOTIDE SEQUENCE [LARGE SCALE GENOMIC DNA]</scope>
    <source>
        <strain evidence="3 4">O4R</strain>
    </source>
</reference>
<evidence type="ECO:0000313" key="4">
    <source>
        <dbReference type="Proteomes" id="UP001482520"/>
    </source>
</evidence>
<dbReference type="SUPFAM" id="SSF63380">
    <property type="entry name" value="Riboflavin synthase domain-like"/>
    <property type="match status" value="1"/>
</dbReference>
<dbReference type="CDD" id="cd06193">
    <property type="entry name" value="siderophore_interacting"/>
    <property type="match status" value="1"/>
</dbReference>
<dbReference type="InterPro" id="IPR007037">
    <property type="entry name" value="SIP_rossman_dom"/>
</dbReference>
<organism evidence="3 4">
    <name type="scientific">Nocardioides kribbensis</name>
    <dbReference type="NCBI Taxonomy" id="305517"/>
    <lineage>
        <taxon>Bacteria</taxon>
        <taxon>Bacillati</taxon>
        <taxon>Actinomycetota</taxon>
        <taxon>Actinomycetes</taxon>
        <taxon>Propionibacteriales</taxon>
        <taxon>Nocardioidaceae</taxon>
        <taxon>Nocardioides</taxon>
    </lineage>
</organism>
<dbReference type="InterPro" id="IPR017927">
    <property type="entry name" value="FAD-bd_FR_type"/>
</dbReference>
<gene>
    <name evidence="3" type="ORF">V6R90_05675</name>
</gene>
<dbReference type="Gene3D" id="3.40.50.80">
    <property type="entry name" value="Nucleotide-binding domain of ferredoxin-NADP reductase (FNR) module"/>
    <property type="match status" value="1"/>
</dbReference>